<evidence type="ECO:0000256" key="3">
    <source>
        <dbReference type="ARBA" id="ARBA00017144"/>
    </source>
</evidence>
<evidence type="ECO:0000256" key="9">
    <source>
        <dbReference type="ARBA" id="ARBA00029962"/>
    </source>
</evidence>
<name>A0A7W9AKF7_9SPHN</name>
<gene>
    <name evidence="12" type="primary">tmk</name>
    <name evidence="14" type="ORF">FHS49_003338</name>
</gene>
<keyword evidence="6 12" id="KW-0547">Nucleotide-binding</keyword>
<keyword evidence="8 12" id="KW-0067">ATP-binding</keyword>
<evidence type="ECO:0000259" key="13">
    <source>
        <dbReference type="Pfam" id="PF02223"/>
    </source>
</evidence>
<keyword evidence="4 12" id="KW-0808">Transferase</keyword>
<dbReference type="HAMAP" id="MF_00165">
    <property type="entry name" value="Thymidylate_kinase"/>
    <property type="match status" value="1"/>
</dbReference>
<dbReference type="GO" id="GO:0006233">
    <property type="term" value="P:dTDP biosynthetic process"/>
    <property type="evidence" value="ECO:0007669"/>
    <property type="project" value="InterPro"/>
</dbReference>
<dbReference type="RefSeq" id="WP_184020653.1">
    <property type="nucleotide sequence ID" value="NZ_JACIJC010000005.1"/>
</dbReference>
<dbReference type="AlphaFoldDB" id="A0A7W9AKF7"/>
<organism evidence="14 15">
    <name type="scientific">Sphingobium boeckii</name>
    <dbReference type="NCBI Taxonomy" id="1082345"/>
    <lineage>
        <taxon>Bacteria</taxon>
        <taxon>Pseudomonadati</taxon>
        <taxon>Pseudomonadota</taxon>
        <taxon>Alphaproteobacteria</taxon>
        <taxon>Sphingomonadales</taxon>
        <taxon>Sphingomonadaceae</taxon>
        <taxon>Sphingobium</taxon>
    </lineage>
</organism>
<comment type="caution">
    <text evidence="14">The sequence shown here is derived from an EMBL/GenBank/DDBJ whole genome shotgun (WGS) entry which is preliminary data.</text>
</comment>
<evidence type="ECO:0000256" key="11">
    <source>
        <dbReference type="ARBA" id="ARBA00057735"/>
    </source>
</evidence>
<sequence length="211" mass="22335">MTGRPGRFITLEGGEGVGKSTQLAALATALRARGIDLIVTREPGGSEGAEAIRRLLLEGDAGRWGPRAEALLFAAARADHLEKTILPALAAGQWVLSDRYLDSSRAYQSGASGLEDADILTLHRIGSEGRLPDRTLLLQLPEAEATRRASLRDRGDSDRIGGRDAAYHARVAAAFAQYAAGDPQRFRAIDATGAPDAVTARLLDALADLTP</sequence>
<protein>
    <recommendedName>
        <fullName evidence="3 12">Thymidylate kinase</fullName>
        <ecNumber evidence="2 12">2.7.4.9</ecNumber>
    </recommendedName>
    <alternativeName>
        <fullName evidence="9 12">dTMP kinase</fullName>
    </alternativeName>
</protein>
<evidence type="ECO:0000313" key="14">
    <source>
        <dbReference type="EMBL" id="MBB5687310.1"/>
    </source>
</evidence>
<feature type="binding site" evidence="12">
    <location>
        <begin position="13"/>
        <end position="20"/>
    </location>
    <ligand>
        <name>ATP</name>
        <dbReference type="ChEBI" id="CHEBI:30616"/>
    </ligand>
</feature>
<dbReference type="Pfam" id="PF02223">
    <property type="entry name" value="Thymidylate_kin"/>
    <property type="match status" value="1"/>
</dbReference>
<evidence type="ECO:0000256" key="7">
    <source>
        <dbReference type="ARBA" id="ARBA00022777"/>
    </source>
</evidence>
<dbReference type="InterPro" id="IPR018095">
    <property type="entry name" value="Thymidylate_kin_CS"/>
</dbReference>
<dbReference type="InterPro" id="IPR039430">
    <property type="entry name" value="Thymidylate_kin-like_dom"/>
</dbReference>
<reference evidence="14 15" key="1">
    <citation type="submission" date="2020-08" db="EMBL/GenBank/DDBJ databases">
        <title>Genomic Encyclopedia of Type Strains, Phase IV (KMG-IV): sequencing the most valuable type-strain genomes for metagenomic binning, comparative biology and taxonomic classification.</title>
        <authorList>
            <person name="Goeker M."/>
        </authorList>
    </citation>
    <scope>NUCLEOTIDE SEQUENCE [LARGE SCALE GENOMIC DNA]</scope>
    <source>
        <strain evidence="14 15">DSM 25079</strain>
    </source>
</reference>
<dbReference type="GO" id="GO:0004798">
    <property type="term" value="F:dTMP kinase activity"/>
    <property type="evidence" value="ECO:0007669"/>
    <property type="project" value="UniProtKB-UniRule"/>
</dbReference>
<evidence type="ECO:0000256" key="10">
    <source>
        <dbReference type="ARBA" id="ARBA00048743"/>
    </source>
</evidence>
<dbReference type="EC" id="2.7.4.9" evidence="2 12"/>
<evidence type="ECO:0000256" key="1">
    <source>
        <dbReference type="ARBA" id="ARBA00009776"/>
    </source>
</evidence>
<dbReference type="InterPro" id="IPR027417">
    <property type="entry name" value="P-loop_NTPase"/>
</dbReference>
<evidence type="ECO:0000313" key="15">
    <source>
        <dbReference type="Proteomes" id="UP000549617"/>
    </source>
</evidence>
<evidence type="ECO:0000256" key="2">
    <source>
        <dbReference type="ARBA" id="ARBA00012980"/>
    </source>
</evidence>
<keyword evidence="15" id="KW-1185">Reference proteome</keyword>
<comment type="similarity">
    <text evidence="1 12">Belongs to the thymidylate kinase family.</text>
</comment>
<dbReference type="PANTHER" id="PTHR10344:SF4">
    <property type="entry name" value="UMP-CMP KINASE 2, MITOCHONDRIAL"/>
    <property type="match status" value="1"/>
</dbReference>
<proteinExistence type="inferred from homology"/>
<feature type="domain" description="Thymidylate kinase-like" evidence="13">
    <location>
        <begin position="11"/>
        <end position="199"/>
    </location>
</feature>
<dbReference type="NCBIfam" id="TIGR00041">
    <property type="entry name" value="DTMP_kinase"/>
    <property type="match status" value="1"/>
</dbReference>
<dbReference type="Gene3D" id="3.40.50.300">
    <property type="entry name" value="P-loop containing nucleotide triphosphate hydrolases"/>
    <property type="match status" value="1"/>
</dbReference>
<evidence type="ECO:0000256" key="12">
    <source>
        <dbReference type="HAMAP-Rule" id="MF_00165"/>
    </source>
</evidence>
<keyword evidence="7 12" id="KW-0418">Kinase</keyword>
<dbReference type="InterPro" id="IPR018094">
    <property type="entry name" value="Thymidylate_kinase"/>
</dbReference>
<dbReference type="GO" id="GO:0006235">
    <property type="term" value="P:dTTP biosynthetic process"/>
    <property type="evidence" value="ECO:0007669"/>
    <property type="project" value="UniProtKB-UniRule"/>
</dbReference>
<dbReference type="PROSITE" id="PS01331">
    <property type="entry name" value="THYMIDYLATE_KINASE"/>
    <property type="match status" value="1"/>
</dbReference>
<accession>A0A7W9AKF7</accession>
<evidence type="ECO:0000256" key="5">
    <source>
        <dbReference type="ARBA" id="ARBA00022727"/>
    </source>
</evidence>
<dbReference type="PANTHER" id="PTHR10344">
    <property type="entry name" value="THYMIDYLATE KINASE"/>
    <property type="match status" value="1"/>
</dbReference>
<dbReference type="CDD" id="cd01672">
    <property type="entry name" value="TMPK"/>
    <property type="match status" value="1"/>
</dbReference>
<evidence type="ECO:0000256" key="6">
    <source>
        <dbReference type="ARBA" id="ARBA00022741"/>
    </source>
</evidence>
<evidence type="ECO:0000256" key="4">
    <source>
        <dbReference type="ARBA" id="ARBA00022679"/>
    </source>
</evidence>
<evidence type="ECO:0000256" key="8">
    <source>
        <dbReference type="ARBA" id="ARBA00022840"/>
    </source>
</evidence>
<comment type="catalytic activity">
    <reaction evidence="10 12">
        <text>dTMP + ATP = dTDP + ADP</text>
        <dbReference type="Rhea" id="RHEA:13517"/>
        <dbReference type="ChEBI" id="CHEBI:30616"/>
        <dbReference type="ChEBI" id="CHEBI:58369"/>
        <dbReference type="ChEBI" id="CHEBI:63528"/>
        <dbReference type="ChEBI" id="CHEBI:456216"/>
        <dbReference type="EC" id="2.7.4.9"/>
    </reaction>
</comment>
<comment type="function">
    <text evidence="11 12">Phosphorylation of dTMP to form dTDP in both de novo and salvage pathways of dTTP synthesis.</text>
</comment>
<keyword evidence="5 12" id="KW-0545">Nucleotide biosynthesis</keyword>
<dbReference type="SUPFAM" id="SSF52540">
    <property type="entry name" value="P-loop containing nucleoside triphosphate hydrolases"/>
    <property type="match status" value="1"/>
</dbReference>
<dbReference type="GO" id="GO:0006227">
    <property type="term" value="P:dUDP biosynthetic process"/>
    <property type="evidence" value="ECO:0007669"/>
    <property type="project" value="TreeGrafter"/>
</dbReference>
<dbReference type="GO" id="GO:0005829">
    <property type="term" value="C:cytosol"/>
    <property type="evidence" value="ECO:0007669"/>
    <property type="project" value="TreeGrafter"/>
</dbReference>
<dbReference type="GO" id="GO:0005524">
    <property type="term" value="F:ATP binding"/>
    <property type="evidence" value="ECO:0007669"/>
    <property type="project" value="UniProtKB-UniRule"/>
</dbReference>
<dbReference type="FunFam" id="3.40.50.300:FF:000225">
    <property type="entry name" value="Thymidylate kinase"/>
    <property type="match status" value="1"/>
</dbReference>
<dbReference type="Proteomes" id="UP000549617">
    <property type="component" value="Unassembled WGS sequence"/>
</dbReference>
<dbReference type="EMBL" id="JACIJC010000005">
    <property type="protein sequence ID" value="MBB5687310.1"/>
    <property type="molecule type" value="Genomic_DNA"/>
</dbReference>